<keyword evidence="1" id="KW-0732">Signal</keyword>
<accession>A0ABS8PRF6</accession>
<dbReference type="RefSeq" id="WP_231004708.1">
    <property type="nucleotide sequence ID" value="NZ_JAJNEC010000005.1"/>
</dbReference>
<dbReference type="EMBL" id="JAJNEC010000005">
    <property type="protein sequence ID" value="MCD2423445.1"/>
    <property type="molecule type" value="Genomic_DNA"/>
</dbReference>
<comment type="caution">
    <text evidence="2">The sequence shown here is derived from an EMBL/GenBank/DDBJ whole genome shotgun (WGS) entry which is preliminary data.</text>
</comment>
<evidence type="ECO:0008006" key="4">
    <source>
        <dbReference type="Google" id="ProtNLM"/>
    </source>
</evidence>
<proteinExistence type="predicted"/>
<reference evidence="2 3" key="1">
    <citation type="submission" date="2021-11" db="EMBL/GenBank/DDBJ databases">
        <title>Genomic of Niabella pedocola.</title>
        <authorList>
            <person name="Wu T."/>
        </authorList>
    </citation>
    <scope>NUCLEOTIDE SEQUENCE [LARGE SCALE GENOMIC DNA]</scope>
    <source>
        <strain evidence="2 3">JCM 31011</strain>
    </source>
</reference>
<dbReference type="PROSITE" id="PS51257">
    <property type="entry name" value="PROKAR_LIPOPROTEIN"/>
    <property type="match status" value="1"/>
</dbReference>
<sequence>MRIKLLFPICLMAVVAVVSCKDEDKNQEGETPIESIDDIKKNYKDKDSTIVEAYLTDKSTVSVKDIDLKDSTYSARTKVLYKAVGGGEQLAVVFGYKADNSLGVAILQRGNATPVRLPQTEAKGIKQGVYSNGTIKLTRDGNSVFYSEDGGSEQFVEIQ</sequence>
<protein>
    <recommendedName>
        <fullName evidence="4">Lipoprotein</fullName>
    </recommendedName>
</protein>
<evidence type="ECO:0000313" key="3">
    <source>
        <dbReference type="Proteomes" id="UP001199816"/>
    </source>
</evidence>
<gene>
    <name evidence="2" type="ORF">LQ567_11780</name>
</gene>
<name>A0ABS8PRF6_9BACT</name>
<keyword evidence="3" id="KW-1185">Reference proteome</keyword>
<evidence type="ECO:0000313" key="2">
    <source>
        <dbReference type="EMBL" id="MCD2423445.1"/>
    </source>
</evidence>
<feature type="signal peptide" evidence="1">
    <location>
        <begin position="1"/>
        <end position="20"/>
    </location>
</feature>
<evidence type="ECO:0000256" key="1">
    <source>
        <dbReference type="SAM" id="SignalP"/>
    </source>
</evidence>
<dbReference type="Proteomes" id="UP001199816">
    <property type="component" value="Unassembled WGS sequence"/>
</dbReference>
<organism evidence="2 3">
    <name type="scientific">Niabella pedocola</name>
    <dbReference type="NCBI Taxonomy" id="1752077"/>
    <lineage>
        <taxon>Bacteria</taxon>
        <taxon>Pseudomonadati</taxon>
        <taxon>Bacteroidota</taxon>
        <taxon>Chitinophagia</taxon>
        <taxon>Chitinophagales</taxon>
        <taxon>Chitinophagaceae</taxon>
        <taxon>Niabella</taxon>
    </lineage>
</organism>
<feature type="chain" id="PRO_5046938583" description="Lipoprotein" evidence="1">
    <location>
        <begin position="21"/>
        <end position="159"/>
    </location>
</feature>